<accession>A0A382K4E4</accession>
<sequence>MPTNVYFDTGTTAEQRLYENLIIEQLSVFGQDVYYLPRKLVNEDTLFDEDASSSFNDAYIIEMYLDNIEGYEGQKEMMTRFGLDMQDEATWVVSKRRFEQLISLDQNLIVSTRPNEGDLIYFP</sequence>
<dbReference type="AlphaFoldDB" id="A0A382K4E4"/>
<name>A0A382K4E4_9ZZZZ</name>
<feature type="non-terminal residue" evidence="1">
    <location>
        <position position="123"/>
    </location>
</feature>
<dbReference type="EMBL" id="UINC01078557">
    <property type="protein sequence ID" value="SVC19744.1"/>
    <property type="molecule type" value="Genomic_DNA"/>
</dbReference>
<proteinExistence type="predicted"/>
<dbReference type="InterPro" id="IPR021674">
    <property type="entry name" value="Phage_T4_Gp14_neck-protein"/>
</dbReference>
<evidence type="ECO:0000313" key="1">
    <source>
        <dbReference type="EMBL" id="SVC19744.1"/>
    </source>
</evidence>
<gene>
    <name evidence="1" type="ORF">METZ01_LOCUS272598</name>
</gene>
<dbReference type="Pfam" id="PF11649">
    <property type="entry name" value="T4_neck-protein"/>
    <property type="match status" value="1"/>
</dbReference>
<organism evidence="1">
    <name type="scientific">marine metagenome</name>
    <dbReference type="NCBI Taxonomy" id="408172"/>
    <lineage>
        <taxon>unclassified sequences</taxon>
        <taxon>metagenomes</taxon>
        <taxon>ecological metagenomes</taxon>
    </lineage>
</organism>
<protein>
    <submittedName>
        <fullName evidence="1">Uncharacterized protein</fullName>
    </submittedName>
</protein>
<reference evidence="1" key="1">
    <citation type="submission" date="2018-05" db="EMBL/GenBank/DDBJ databases">
        <authorList>
            <person name="Lanie J.A."/>
            <person name="Ng W.-L."/>
            <person name="Kazmierczak K.M."/>
            <person name="Andrzejewski T.M."/>
            <person name="Davidsen T.M."/>
            <person name="Wayne K.J."/>
            <person name="Tettelin H."/>
            <person name="Glass J.I."/>
            <person name="Rusch D."/>
            <person name="Podicherti R."/>
            <person name="Tsui H.-C.T."/>
            <person name="Winkler M.E."/>
        </authorList>
    </citation>
    <scope>NUCLEOTIDE SEQUENCE</scope>
</reference>